<keyword evidence="7 8" id="KW-0472">Membrane</keyword>
<evidence type="ECO:0000256" key="7">
    <source>
        <dbReference type="ARBA" id="ARBA00023136"/>
    </source>
</evidence>
<evidence type="ECO:0000256" key="4">
    <source>
        <dbReference type="ARBA" id="ARBA00022692"/>
    </source>
</evidence>
<dbReference type="RefSeq" id="WP_097063159.1">
    <property type="nucleotide sequence ID" value="NZ_OBMI01000001.1"/>
</dbReference>
<accession>A0A285QLV9</accession>
<feature type="transmembrane region" description="Helical" evidence="8">
    <location>
        <begin position="131"/>
        <end position="152"/>
    </location>
</feature>
<evidence type="ECO:0000256" key="3">
    <source>
        <dbReference type="ARBA" id="ARBA00022670"/>
    </source>
</evidence>
<dbReference type="OrthoDB" id="9797363at2"/>
<proteinExistence type="predicted"/>
<feature type="transmembrane region" description="Helical" evidence="8">
    <location>
        <begin position="50"/>
        <end position="71"/>
    </location>
</feature>
<dbReference type="AlphaFoldDB" id="A0A285QLV9"/>
<dbReference type="InterPro" id="IPR013426">
    <property type="entry name" value="EpsH-like"/>
</dbReference>
<dbReference type="Proteomes" id="UP000219494">
    <property type="component" value="Unassembled WGS sequence"/>
</dbReference>
<dbReference type="InterPro" id="IPR019127">
    <property type="entry name" value="Exosortase"/>
</dbReference>
<reference evidence="9 10" key="1">
    <citation type="submission" date="2017-07" db="EMBL/GenBank/DDBJ databases">
        <authorList>
            <person name="Sun Z.S."/>
            <person name="Albrecht U."/>
            <person name="Echele G."/>
            <person name="Lee C.C."/>
        </authorList>
    </citation>
    <scope>NUCLEOTIDE SEQUENCE [LARGE SCALE GENOMIC DNA]</scope>
    <source>
        <strain evidence="9 10">CGMCC 1.12672</strain>
    </source>
</reference>
<keyword evidence="5" id="KW-0378">Hydrolase</keyword>
<evidence type="ECO:0000313" key="9">
    <source>
        <dbReference type="EMBL" id="SOB81082.1"/>
    </source>
</evidence>
<dbReference type="GO" id="GO:0006508">
    <property type="term" value="P:proteolysis"/>
    <property type="evidence" value="ECO:0007669"/>
    <property type="project" value="UniProtKB-KW"/>
</dbReference>
<organism evidence="9 10">
    <name type="scientific">Sphingomonas guangdongensis</name>
    <dbReference type="NCBI Taxonomy" id="1141890"/>
    <lineage>
        <taxon>Bacteria</taxon>
        <taxon>Pseudomonadati</taxon>
        <taxon>Pseudomonadota</taxon>
        <taxon>Alphaproteobacteria</taxon>
        <taxon>Sphingomonadales</taxon>
        <taxon>Sphingomonadaceae</taxon>
        <taxon>Sphingomonas</taxon>
    </lineage>
</organism>
<feature type="transmembrane region" description="Helical" evidence="8">
    <location>
        <begin position="260"/>
        <end position="284"/>
    </location>
</feature>
<comment type="subcellular location">
    <subcellularLocation>
        <location evidence="1">Cell membrane</location>
        <topology evidence="1">Multi-pass membrane protein</topology>
    </subcellularLocation>
</comment>
<evidence type="ECO:0000256" key="2">
    <source>
        <dbReference type="ARBA" id="ARBA00022475"/>
    </source>
</evidence>
<keyword evidence="2" id="KW-1003">Cell membrane</keyword>
<evidence type="ECO:0000256" key="6">
    <source>
        <dbReference type="ARBA" id="ARBA00022989"/>
    </source>
</evidence>
<dbReference type="GO" id="GO:0008233">
    <property type="term" value="F:peptidase activity"/>
    <property type="evidence" value="ECO:0007669"/>
    <property type="project" value="UniProtKB-KW"/>
</dbReference>
<keyword evidence="3" id="KW-0645">Protease</keyword>
<gene>
    <name evidence="9" type="ORF">SAMN06297144_1386</name>
</gene>
<feature type="transmembrane region" description="Helical" evidence="8">
    <location>
        <begin position="83"/>
        <end position="106"/>
    </location>
</feature>
<sequence>MATRAGAMALDQRWLGLIRNGWFLALAAAAFAGPPLAALARVVWSTEQGAQGPIILMTGLWLLTIEAIPVLRSGIPQPGRRGLVAAWLVASLLPYAIASMLGVVWLQWAATYSALVAVGYAYAGGQVLKRLWFPLFYLLFLIPPPYSVMLALTRALKLWISSAAVEILTLFGYNVASSGTTLFIDQYELLVAAACAGMNSLFSLLAIGLFYIYLRHRSEWRYAVVLAALVIPIAIAANLLRVILLLLITKYLGNQVAQGILHDAAGLSMFMLALLLLIAIDAALDPLRRRLGRTALTA</sequence>
<evidence type="ECO:0000256" key="5">
    <source>
        <dbReference type="ARBA" id="ARBA00022801"/>
    </source>
</evidence>
<feature type="transmembrane region" description="Helical" evidence="8">
    <location>
        <begin position="164"/>
        <end position="184"/>
    </location>
</feature>
<evidence type="ECO:0000313" key="10">
    <source>
        <dbReference type="Proteomes" id="UP000219494"/>
    </source>
</evidence>
<name>A0A285QLV9_9SPHN</name>
<dbReference type="NCBIfam" id="NF035943">
    <property type="entry name" value="exosort_XrtV"/>
    <property type="match status" value="1"/>
</dbReference>
<dbReference type="NCBIfam" id="TIGR04178">
    <property type="entry name" value="exo_archaeo"/>
    <property type="match status" value="1"/>
</dbReference>
<feature type="transmembrane region" description="Helical" evidence="8">
    <location>
        <begin position="190"/>
        <end position="212"/>
    </location>
</feature>
<protein>
    <submittedName>
        <fullName evidence="9">Exosortase</fullName>
    </submittedName>
</protein>
<keyword evidence="6 8" id="KW-1133">Transmembrane helix</keyword>
<dbReference type="NCBIfam" id="TIGR02602">
    <property type="entry name" value="8TM_EpsH"/>
    <property type="match status" value="1"/>
</dbReference>
<dbReference type="InterPro" id="IPR026392">
    <property type="entry name" value="Exo/Archaeosortase_dom"/>
</dbReference>
<evidence type="ECO:0000256" key="1">
    <source>
        <dbReference type="ARBA" id="ARBA00004651"/>
    </source>
</evidence>
<dbReference type="EMBL" id="OBMI01000001">
    <property type="protein sequence ID" value="SOB81082.1"/>
    <property type="molecule type" value="Genomic_DNA"/>
</dbReference>
<keyword evidence="10" id="KW-1185">Reference proteome</keyword>
<dbReference type="Pfam" id="PF09721">
    <property type="entry name" value="Exosortase_EpsH"/>
    <property type="match status" value="1"/>
</dbReference>
<evidence type="ECO:0000256" key="8">
    <source>
        <dbReference type="SAM" id="Phobius"/>
    </source>
</evidence>
<keyword evidence="4 8" id="KW-0812">Transmembrane</keyword>
<dbReference type="GO" id="GO:0005886">
    <property type="term" value="C:plasma membrane"/>
    <property type="evidence" value="ECO:0007669"/>
    <property type="project" value="UniProtKB-SubCell"/>
</dbReference>
<feature type="transmembrane region" description="Helical" evidence="8">
    <location>
        <begin position="224"/>
        <end position="248"/>
    </location>
</feature>